<dbReference type="SUPFAM" id="SSF52047">
    <property type="entry name" value="RNI-like"/>
    <property type="match status" value="1"/>
</dbReference>
<gene>
    <name evidence="3" type="primary">LOC100842428</name>
    <name evidence="2" type="ORF">BRADI_2g01280v3</name>
</gene>
<dbReference type="FunCoup" id="A0A2K2D6D3">
    <property type="interactions" value="37"/>
</dbReference>
<dbReference type="GeneID" id="100842428"/>
<dbReference type="PANTHER" id="PTHR33463:SF171">
    <property type="entry name" value="NB-ARC DOMAIN-CONTAINING PROTEIN"/>
    <property type="match status" value="1"/>
</dbReference>
<dbReference type="Pfam" id="PF23247">
    <property type="entry name" value="LRR_RPS2"/>
    <property type="match status" value="1"/>
</dbReference>
<evidence type="ECO:0000313" key="2">
    <source>
        <dbReference type="EMBL" id="PNT69842.1"/>
    </source>
</evidence>
<dbReference type="InterPro" id="IPR050905">
    <property type="entry name" value="Plant_NBS-LRR"/>
</dbReference>
<dbReference type="AlphaFoldDB" id="A0A2K2D6D3"/>
<dbReference type="KEGG" id="bdi:100842428"/>
<keyword evidence="4" id="KW-1185">Reference proteome</keyword>
<dbReference type="InterPro" id="IPR032675">
    <property type="entry name" value="LRR_dom_sf"/>
</dbReference>
<dbReference type="OrthoDB" id="676759at2759"/>
<feature type="domain" description="Disease resistance protein At4g27190-like leucine-rich repeats" evidence="1">
    <location>
        <begin position="881"/>
        <end position="987"/>
    </location>
</feature>
<evidence type="ECO:0000313" key="4">
    <source>
        <dbReference type="Proteomes" id="UP000008810"/>
    </source>
</evidence>
<dbReference type="PANTHER" id="PTHR33463">
    <property type="entry name" value="NB-ARC DOMAIN-CONTAINING PROTEIN-RELATED"/>
    <property type="match status" value="1"/>
</dbReference>
<proteinExistence type="predicted"/>
<reference evidence="2 3" key="1">
    <citation type="journal article" date="2010" name="Nature">
        <title>Genome sequencing and analysis of the model grass Brachypodium distachyon.</title>
        <authorList>
            <consortium name="International Brachypodium Initiative"/>
        </authorList>
    </citation>
    <scope>NUCLEOTIDE SEQUENCE [LARGE SCALE GENOMIC DNA]</scope>
    <source>
        <strain evidence="2 3">Bd21</strain>
    </source>
</reference>
<protein>
    <recommendedName>
        <fullName evidence="1">Disease resistance protein At4g27190-like leucine-rich repeats domain-containing protein</fullName>
    </recommendedName>
</protein>
<reference evidence="2" key="2">
    <citation type="submission" date="2017-06" db="EMBL/GenBank/DDBJ databases">
        <title>WGS assembly of Brachypodium distachyon.</title>
        <authorList>
            <consortium name="The International Brachypodium Initiative"/>
            <person name="Lucas S."/>
            <person name="Harmon-Smith M."/>
            <person name="Lail K."/>
            <person name="Tice H."/>
            <person name="Grimwood J."/>
            <person name="Bruce D."/>
            <person name="Barry K."/>
            <person name="Shu S."/>
            <person name="Lindquist E."/>
            <person name="Wang M."/>
            <person name="Pitluck S."/>
            <person name="Vogel J.P."/>
            <person name="Garvin D.F."/>
            <person name="Mockler T.C."/>
            <person name="Schmutz J."/>
            <person name="Rokhsar D."/>
            <person name="Bevan M.W."/>
        </authorList>
    </citation>
    <scope>NUCLEOTIDE SEQUENCE</scope>
    <source>
        <strain evidence="2">Bd21</strain>
    </source>
</reference>
<dbReference type="Gramene" id="PNT69842">
    <property type="protein sequence ID" value="PNT69842"/>
    <property type="gene ID" value="BRADI_2g01280v3"/>
</dbReference>
<dbReference type="Proteomes" id="UP000008810">
    <property type="component" value="Chromosome 2"/>
</dbReference>
<sequence>MSLLDKWGFYSTDVDTAREEILKYLAQMGNRKVIYFDGWHGFGASAVLTSVAEVLPSRRTIPGLCFDRVIFIDCSKWKNRRALQRAIAEELKLDSSVMASLDKEDEEDDFHGVDESSRNEIDSVALVVDQTLSGTKFILIFLNGSDDEVDVGLSGIPRFSSYGNSMMLWTFKRPCLTVRIPEMQTSFLDKLRYTQSSLIYPYPLIKQLTSSEFQAILHAEAADIVARNPCVLDIDPKTVADCCLYELFLLYNSHIATKSDWVAHASNYWMCDGIIQGDRAMDISKALHQEINWECDSSLLDEILKKFMKYLKPAFMAVKDDDVYTNGPYRWISITSRNMKLHGMETIPAATSSFLAFERSDQPPTLPKGLFEHSSKLSVLILHCCAFKFASPPFHKCHSLRFVGLHRCIDDKTIDGKDPTNWSFLCSLWVLDLRHTDWIEILSEEKLDIMTNMRELNIEGIRSWQYAALLQGRLSNLQRLRIINPTCRSEASKDVDNSFTDKTSMEILDLSGNSEMEILPISLSTAGNLQILVLDGCDGLENVDAPSHVPPSIKSFSFDGYGPASKWTQTVELPPKQFRPSSRTDNKETRISKISLEGCTQLENLFLRGLPNLAELDLSGTAIKILDFKTMVVEVPRLKRLFLIGCKHLRAIIWSDERKPDLELICIDTRPATMCQRPSIDKNKSFGLQVHAVIVDARIARSLCNLLRLYYMINIHITSSPVYDGAVISEAINKDKIDNSNQESLQQLIPAGRYRDVLGMVGVAPMQAFPQPPTRELDQHLEIAEGSCYVESEVDKSLGQLMQYYIESLHVHDVSVRAIISQEYMWWDKLRRCCVERCCKLDTIFPSKSSEFKQLETFWVSDLLMARSIWSKDSSYPRFNDTKSFQYLQHLHLRSCPRLQSVLPVWVSSFPSLETLHIIHCGDLSHIFILDGDYPEEITTNGVPFPKLAAIHLHDLPKLQKICESFNMVAPALESIKIRGCWSLRRLPSVVSRGRGKKKPTVEIEKEVWDALEWDAGHRPDHFEAPGHSRYYKKKMPRGSVLR</sequence>
<dbReference type="Gene3D" id="3.80.10.10">
    <property type="entry name" value="Ribonuclease Inhibitor"/>
    <property type="match status" value="2"/>
</dbReference>
<evidence type="ECO:0000259" key="1">
    <source>
        <dbReference type="Pfam" id="PF23247"/>
    </source>
</evidence>
<dbReference type="SUPFAM" id="SSF52058">
    <property type="entry name" value="L domain-like"/>
    <property type="match status" value="1"/>
</dbReference>
<name>A0A2K2D6D3_BRADI</name>
<dbReference type="RefSeq" id="XP_003565260.3">
    <property type="nucleotide sequence ID" value="XM_003565212.4"/>
</dbReference>
<organism evidence="2">
    <name type="scientific">Brachypodium distachyon</name>
    <name type="common">Purple false brome</name>
    <name type="synonym">Trachynia distachya</name>
    <dbReference type="NCBI Taxonomy" id="15368"/>
    <lineage>
        <taxon>Eukaryota</taxon>
        <taxon>Viridiplantae</taxon>
        <taxon>Streptophyta</taxon>
        <taxon>Embryophyta</taxon>
        <taxon>Tracheophyta</taxon>
        <taxon>Spermatophyta</taxon>
        <taxon>Magnoliopsida</taxon>
        <taxon>Liliopsida</taxon>
        <taxon>Poales</taxon>
        <taxon>Poaceae</taxon>
        <taxon>BOP clade</taxon>
        <taxon>Pooideae</taxon>
        <taxon>Stipodae</taxon>
        <taxon>Brachypodieae</taxon>
        <taxon>Brachypodium</taxon>
    </lineage>
</organism>
<reference evidence="3" key="3">
    <citation type="submission" date="2018-08" db="UniProtKB">
        <authorList>
            <consortium name="EnsemblPlants"/>
        </authorList>
    </citation>
    <scope>IDENTIFICATION</scope>
    <source>
        <strain evidence="3">cv. Bd21</strain>
    </source>
</reference>
<dbReference type="EMBL" id="CM000881">
    <property type="protein sequence ID" value="PNT69842.1"/>
    <property type="molecule type" value="Genomic_DNA"/>
</dbReference>
<evidence type="ECO:0000313" key="3">
    <source>
        <dbReference type="EnsemblPlants" id="PNT69842"/>
    </source>
</evidence>
<dbReference type="InterPro" id="IPR057135">
    <property type="entry name" value="At4g27190-like_LRR"/>
</dbReference>
<accession>A0A2K2D6D3</accession>
<dbReference type="ExpressionAtlas" id="A0A2K2D6D3">
    <property type="expression patterns" value="baseline and differential"/>
</dbReference>
<dbReference type="EnsemblPlants" id="PNT69842">
    <property type="protein sequence ID" value="PNT69842"/>
    <property type="gene ID" value="BRADI_2g01280v3"/>
</dbReference>